<proteinExistence type="predicted"/>
<evidence type="ECO:0000313" key="3">
    <source>
        <dbReference type="Proteomes" id="UP000254712"/>
    </source>
</evidence>
<accession>A0A379WNC3</accession>
<feature type="region of interest" description="Disordered" evidence="1">
    <location>
        <begin position="1"/>
        <end position="48"/>
    </location>
</feature>
<dbReference type="EMBL" id="UGXT01000002">
    <property type="protein sequence ID" value="SUH35522.1"/>
    <property type="molecule type" value="Genomic_DNA"/>
</dbReference>
<feature type="compositionally biased region" description="Low complexity" evidence="1">
    <location>
        <begin position="9"/>
        <end position="23"/>
    </location>
</feature>
<protein>
    <submittedName>
        <fullName evidence="2">Glycine betaine/L-proline transporter permease P</fullName>
    </submittedName>
</protein>
<sequence>MADQTNPWDTAQVADTTTQTADAWGTPAGVATDGGSTDWLNSAPAPAP</sequence>
<dbReference type="AlphaFoldDB" id="A0A379WNC3"/>
<name>A0A379WNC3_SALET</name>
<evidence type="ECO:0000256" key="1">
    <source>
        <dbReference type="SAM" id="MobiDB-lite"/>
    </source>
</evidence>
<organism evidence="2 3">
    <name type="scientific">Salmonella enterica I</name>
    <dbReference type="NCBI Taxonomy" id="59201"/>
    <lineage>
        <taxon>Bacteria</taxon>
        <taxon>Pseudomonadati</taxon>
        <taxon>Pseudomonadota</taxon>
        <taxon>Gammaproteobacteria</taxon>
        <taxon>Enterobacterales</taxon>
        <taxon>Enterobacteriaceae</taxon>
        <taxon>Salmonella</taxon>
    </lineage>
</organism>
<evidence type="ECO:0000313" key="2">
    <source>
        <dbReference type="EMBL" id="SUH35522.1"/>
    </source>
</evidence>
<gene>
    <name evidence="2" type="primary">proW_3</name>
    <name evidence="2" type="ORF">NCTC8261_01749</name>
</gene>
<reference evidence="2 3" key="1">
    <citation type="submission" date="2018-06" db="EMBL/GenBank/DDBJ databases">
        <authorList>
            <consortium name="Pathogen Informatics"/>
            <person name="Doyle S."/>
        </authorList>
    </citation>
    <scope>NUCLEOTIDE SEQUENCE [LARGE SCALE GENOMIC DNA]</scope>
    <source>
        <strain evidence="2 3">NCTC8261</strain>
    </source>
</reference>
<dbReference type="Proteomes" id="UP000254712">
    <property type="component" value="Unassembled WGS sequence"/>
</dbReference>